<accession>A0A0U2URI7</accession>
<keyword evidence="3" id="KW-0809">Transit peptide</keyword>
<evidence type="ECO:0000256" key="4">
    <source>
        <dbReference type="ARBA" id="ARBA00022980"/>
    </source>
</evidence>
<dbReference type="PANTHER" id="PTHR46685">
    <property type="entry name" value="28S RIBOSOMAL PROTEIN S15, MITOCHONDRIAL"/>
    <property type="match status" value="1"/>
</dbReference>
<dbReference type="SUPFAM" id="SSF47060">
    <property type="entry name" value="S15/NS1 RNA-binding domain"/>
    <property type="match status" value="1"/>
</dbReference>
<dbReference type="InterPro" id="IPR000589">
    <property type="entry name" value="Ribosomal_uS15"/>
</dbReference>
<evidence type="ECO:0000256" key="1">
    <source>
        <dbReference type="ARBA" id="ARBA00004173"/>
    </source>
</evidence>
<organism evidence="9">
    <name type="scientific">Acartia pacifica</name>
    <name type="common">Copepod</name>
    <dbReference type="NCBI Taxonomy" id="335913"/>
    <lineage>
        <taxon>Eukaryota</taxon>
        <taxon>Metazoa</taxon>
        <taxon>Ecdysozoa</taxon>
        <taxon>Arthropoda</taxon>
        <taxon>Crustacea</taxon>
        <taxon>Multicrustacea</taxon>
        <taxon>Hexanauplia</taxon>
        <taxon>Copepoda</taxon>
        <taxon>Calanoida</taxon>
        <taxon>Acartiidae</taxon>
        <taxon>Acartia</taxon>
    </lineage>
</organism>
<evidence type="ECO:0000256" key="3">
    <source>
        <dbReference type="ARBA" id="ARBA00022946"/>
    </source>
</evidence>
<dbReference type="AlphaFoldDB" id="A0A0U2URI7"/>
<dbReference type="EMBL" id="KT754325">
    <property type="protein sequence ID" value="ALS04159.1"/>
    <property type="molecule type" value="mRNA"/>
</dbReference>
<dbReference type="GO" id="GO:0005763">
    <property type="term" value="C:mitochondrial small ribosomal subunit"/>
    <property type="evidence" value="ECO:0007669"/>
    <property type="project" value="TreeGrafter"/>
</dbReference>
<protein>
    <recommendedName>
        <fullName evidence="7">Small ribosomal subunit protein uS15m</fullName>
    </recommendedName>
    <alternativeName>
        <fullName evidence="8">28S ribosomal protein S15, mitochondrial</fullName>
    </alternativeName>
</protein>
<proteinExistence type="evidence at transcript level"/>
<dbReference type="SMART" id="SM01387">
    <property type="entry name" value="Ribosomal_S15"/>
    <property type="match status" value="1"/>
</dbReference>
<comment type="similarity">
    <text evidence="2">Belongs to the universal ribosomal protein uS15 family.</text>
</comment>
<dbReference type="GO" id="GO:0003723">
    <property type="term" value="F:RNA binding"/>
    <property type="evidence" value="ECO:0007669"/>
    <property type="project" value="TreeGrafter"/>
</dbReference>
<dbReference type="GO" id="GO:0003735">
    <property type="term" value="F:structural constituent of ribosome"/>
    <property type="evidence" value="ECO:0007669"/>
    <property type="project" value="InterPro"/>
</dbReference>
<dbReference type="InterPro" id="IPR052137">
    <property type="entry name" value="uS15_ribosomal"/>
</dbReference>
<comment type="subcellular location">
    <subcellularLocation>
        <location evidence="1">Mitochondrion</location>
    </subcellularLocation>
</comment>
<evidence type="ECO:0000256" key="2">
    <source>
        <dbReference type="ARBA" id="ARBA00008434"/>
    </source>
</evidence>
<sequence>MTIVNSACSKLLTYSNLSMFNSGCLATTQQLRFKRRPNEKMEKPTDKSTVILGKIGRTTQRIPLGISDKQHPILLNWKRPQRIEVVNASISGDIGGLDHLAVIDRSLPPVELEGSKEFEKAEEEVKRVLSLEYGRRADYLAKLKKNVVAQYQRHQLDMDSIEVRIAMFTVLIRNAQENLINLYPYKNQGFKKVVPTYISKRRQLLEELRQKDYKKYEWILEKLNLFYKPVPKYDHVEVGRKASIERLTDLWCSELKTHRLNKYKRELQDEQPKFLRNKAAKLQHIMAEEADLGLQATVTQADIDECLRRAEQIELRNREEEKREKKLLIYKEEIAEEKNFLTQ</sequence>
<evidence type="ECO:0000256" key="8">
    <source>
        <dbReference type="ARBA" id="ARBA00035528"/>
    </source>
</evidence>
<evidence type="ECO:0000313" key="9">
    <source>
        <dbReference type="EMBL" id="ALS04159.1"/>
    </source>
</evidence>
<evidence type="ECO:0000256" key="6">
    <source>
        <dbReference type="ARBA" id="ARBA00023274"/>
    </source>
</evidence>
<name>A0A0U2URI7_ACAPC</name>
<keyword evidence="4 9" id="KW-0689">Ribosomal protein</keyword>
<dbReference type="Pfam" id="PF00312">
    <property type="entry name" value="Ribosomal_S15"/>
    <property type="match status" value="1"/>
</dbReference>
<reference evidence="9" key="1">
    <citation type="journal article" date="2015" name="Sci. Rep.">
        <title>Spliced leader RNA trans-splicing discovered in copepods.</title>
        <authorList>
            <person name="Yang F."/>
            <person name="Xu D."/>
            <person name="Zhuang Y."/>
            <person name="Yi X."/>
            <person name="Huang Y."/>
            <person name="Chen H."/>
            <person name="Lin S."/>
            <person name="Campbell D.A."/>
            <person name="Sturm N.R."/>
            <person name="Liu G."/>
            <person name="Zhang H."/>
        </authorList>
    </citation>
    <scope>NUCLEOTIDE SEQUENCE</scope>
</reference>
<keyword evidence="5" id="KW-0496">Mitochondrion</keyword>
<evidence type="ECO:0000256" key="5">
    <source>
        <dbReference type="ARBA" id="ARBA00023128"/>
    </source>
</evidence>
<dbReference type="GO" id="GO:0032543">
    <property type="term" value="P:mitochondrial translation"/>
    <property type="evidence" value="ECO:0007669"/>
    <property type="project" value="TreeGrafter"/>
</dbReference>
<dbReference type="InterPro" id="IPR009068">
    <property type="entry name" value="uS15_NS1_RNA-bd_sf"/>
</dbReference>
<dbReference type="PANTHER" id="PTHR46685:SF1">
    <property type="entry name" value="SMALL RIBOSOMAL SUBUNIT PROTEIN US15M"/>
    <property type="match status" value="1"/>
</dbReference>
<dbReference type="Gene3D" id="1.10.287.10">
    <property type="entry name" value="S15/NS1, RNA-binding"/>
    <property type="match status" value="1"/>
</dbReference>
<keyword evidence="6" id="KW-0687">Ribonucleoprotein</keyword>
<evidence type="ECO:0000256" key="7">
    <source>
        <dbReference type="ARBA" id="ARBA00035249"/>
    </source>
</evidence>